<evidence type="ECO:0000256" key="4">
    <source>
        <dbReference type="ARBA" id="ARBA00023157"/>
    </source>
</evidence>
<dbReference type="InterPro" id="IPR036249">
    <property type="entry name" value="Thioredoxin-like_sf"/>
</dbReference>
<organism evidence="8 9">
    <name type="scientific">Streptomyces monticola</name>
    <dbReference type="NCBI Taxonomy" id="2666263"/>
    <lineage>
        <taxon>Bacteria</taxon>
        <taxon>Bacillati</taxon>
        <taxon>Actinomycetota</taxon>
        <taxon>Actinomycetes</taxon>
        <taxon>Kitasatosporales</taxon>
        <taxon>Streptomycetaceae</taxon>
        <taxon>Streptomyces</taxon>
    </lineage>
</organism>
<keyword evidence="5" id="KW-0676">Redox-active center</keyword>
<dbReference type="PANTHER" id="PTHR42852">
    <property type="entry name" value="THIOL:DISULFIDE INTERCHANGE PROTEIN DSBE"/>
    <property type="match status" value="1"/>
</dbReference>
<keyword evidence="9" id="KW-1185">Reference proteome</keyword>
<dbReference type="Gene3D" id="3.40.30.10">
    <property type="entry name" value="Glutaredoxin"/>
    <property type="match status" value="1"/>
</dbReference>
<dbReference type="InterPro" id="IPR050553">
    <property type="entry name" value="Thioredoxin_ResA/DsbE_sf"/>
</dbReference>
<comment type="subcellular location">
    <subcellularLocation>
        <location evidence="1">Cell envelope</location>
    </subcellularLocation>
</comment>
<keyword evidence="3" id="KW-0812">Transmembrane</keyword>
<evidence type="ECO:0000313" key="8">
    <source>
        <dbReference type="EMBL" id="MFC7309997.1"/>
    </source>
</evidence>
<protein>
    <submittedName>
        <fullName evidence="8">TlpA family protein disulfide reductase</fullName>
    </submittedName>
</protein>
<dbReference type="Pfam" id="PF08534">
    <property type="entry name" value="Redoxin"/>
    <property type="match status" value="1"/>
</dbReference>
<keyword evidence="3" id="KW-0735">Signal-anchor</keyword>
<evidence type="ECO:0000256" key="1">
    <source>
        <dbReference type="ARBA" id="ARBA00004196"/>
    </source>
</evidence>
<dbReference type="EMBL" id="JBHTCF010000027">
    <property type="protein sequence ID" value="MFC7309997.1"/>
    <property type="molecule type" value="Genomic_DNA"/>
</dbReference>
<proteinExistence type="predicted"/>
<name>A0ABW2JWX6_9ACTN</name>
<evidence type="ECO:0000313" key="9">
    <source>
        <dbReference type="Proteomes" id="UP001596523"/>
    </source>
</evidence>
<accession>A0ABW2JWX6</accession>
<keyword evidence="2" id="KW-0201">Cytochrome c-type biogenesis</keyword>
<comment type="caution">
    <text evidence="8">The sequence shown here is derived from an EMBL/GenBank/DDBJ whole genome shotgun (WGS) entry which is preliminary data.</text>
</comment>
<evidence type="ECO:0000256" key="5">
    <source>
        <dbReference type="ARBA" id="ARBA00023284"/>
    </source>
</evidence>
<evidence type="ECO:0000256" key="3">
    <source>
        <dbReference type="ARBA" id="ARBA00022968"/>
    </source>
</evidence>
<dbReference type="Proteomes" id="UP001596523">
    <property type="component" value="Unassembled WGS sequence"/>
</dbReference>
<evidence type="ECO:0000259" key="7">
    <source>
        <dbReference type="PROSITE" id="PS51352"/>
    </source>
</evidence>
<evidence type="ECO:0000256" key="6">
    <source>
        <dbReference type="SAM" id="SignalP"/>
    </source>
</evidence>
<dbReference type="PROSITE" id="PS00194">
    <property type="entry name" value="THIOREDOXIN_1"/>
    <property type="match status" value="1"/>
</dbReference>
<sequence length="199" mass="20997">MSLSRPASRPALFAAGAAVAALVLSACGDGGTQGGSGNTNFVTGKNGIATAGKSEREAAPKLAGEGLDGKKLSLDDYKGKIVVLNVWGSWCGPCRVETPYLVKVAKELKPKGVEFVGINTRDFNKGPAVKFEEEHGVTYPSFYDPSGKLILRFPKGSLGPQQIPSTIVIDKDGKMAARALQAVNDEQLHKMIDPLLAEK</sequence>
<keyword evidence="4" id="KW-1015">Disulfide bond</keyword>
<dbReference type="InterPro" id="IPR013740">
    <property type="entry name" value="Redoxin"/>
</dbReference>
<dbReference type="CDD" id="cd02966">
    <property type="entry name" value="TlpA_like_family"/>
    <property type="match status" value="1"/>
</dbReference>
<keyword evidence="6" id="KW-0732">Signal</keyword>
<dbReference type="PROSITE" id="PS51257">
    <property type="entry name" value="PROKAR_LIPOPROTEIN"/>
    <property type="match status" value="1"/>
</dbReference>
<feature type="signal peptide" evidence="6">
    <location>
        <begin position="1"/>
        <end position="20"/>
    </location>
</feature>
<dbReference type="PANTHER" id="PTHR42852:SF6">
    <property type="entry name" value="THIOL:DISULFIDE INTERCHANGE PROTEIN DSBE"/>
    <property type="match status" value="1"/>
</dbReference>
<dbReference type="InterPro" id="IPR017937">
    <property type="entry name" value="Thioredoxin_CS"/>
</dbReference>
<dbReference type="PROSITE" id="PS51352">
    <property type="entry name" value="THIOREDOXIN_2"/>
    <property type="match status" value="1"/>
</dbReference>
<feature type="chain" id="PRO_5045299668" evidence="6">
    <location>
        <begin position="21"/>
        <end position="199"/>
    </location>
</feature>
<dbReference type="RefSeq" id="WP_381839674.1">
    <property type="nucleotide sequence ID" value="NZ_JBHTCF010000027.1"/>
</dbReference>
<dbReference type="InterPro" id="IPR013766">
    <property type="entry name" value="Thioredoxin_domain"/>
</dbReference>
<dbReference type="SUPFAM" id="SSF52833">
    <property type="entry name" value="Thioredoxin-like"/>
    <property type="match status" value="1"/>
</dbReference>
<gene>
    <name evidence="8" type="ORF">ACFQVC_37995</name>
</gene>
<feature type="domain" description="Thioredoxin" evidence="7">
    <location>
        <begin position="53"/>
        <end position="197"/>
    </location>
</feature>
<reference evidence="9" key="1">
    <citation type="journal article" date="2019" name="Int. J. Syst. Evol. Microbiol.">
        <title>The Global Catalogue of Microorganisms (GCM) 10K type strain sequencing project: providing services to taxonomists for standard genome sequencing and annotation.</title>
        <authorList>
            <consortium name="The Broad Institute Genomics Platform"/>
            <consortium name="The Broad Institute Genome Sequencing Center for Infectious Disease"/>
            <person name="Wu L."/>
            <person name="Ma J."/>
        </authorList>
    </citation>
    <scope>NUCLEOTIDE SEQUENCE [LARGE SCALE GENOMIC DNA]</scope>
    <source>
        <strain evidence="9">SYNS20</strain>
    </source>
</reference>
<evidence type="ECO:0000256" key="2">
    <source>
        <dbReference type="ARBA" id="ARBA00022748"/>
    </source>
</evidence>